<comment type="caution">
    <text evidence="1">The sequence shown here is derived from an EMBL/GenBank/DDBJ whole genome shotgun (WGS) entry which is preliminary data.</text>
</comment>
<proteinExistence type="predicted"/>
<reference evidence="1" key="1">
    <citation type="journal article" date="2015" name="Nature">
        <title>Complex archaea that bridge the gap between prokaryotes and eukaryotes.</title>
        <authorList>
            <person name="Spang A."/>
            <person name="Saw J.H."/>
            <person name="Jorgensen S.L."/>
            <person name="Zaremba-Niedzwiedzka K."/>
            <person name="Martijn J."/>
            <person name="Lind A.E."/>
            <person name="van Eijk R."/>
            <person name="Schleper C."/>
            <person name="Guy L."/>
            <person name="Ettema T.J."/>
        </authorList>
    </citation>
    <scope>NUCLEOTIDE SEQUENCE</scope>
</reference>
<dbReference type="AlphaFoldDB" id="A0A0F9FRA0"/>
<protein>
    <submittedName>
        <fullName evidence="1">Uncharacterized protein</fullName>
    </submittedName>
</protein>
<accession>A0A0F9FRA0</accession>
<evidence type="ECO:0000313" key="1">
    <source>
        <dbReference type="EMBL" id="KKL80881.1"/>
    </source>
</evidence>
<organism evidence="1">
    <name type="scientific">marine sediment metagenome</name>
    <dbReference type="NCBI Taxonomy" id="412755"/>
    <lineage>
        <taxon>unclassified sequences</taxon>
        <taxon>metagenomes</taxon>
        <taxon>ecological metagenomes</taxon>
    </lineage>
</organism>
<feature type="non-terminal residue" evidence="1">
    <location>
        <position position="120"/>
    </location>
</feature>
<sequence length="120" mass="12729">MLEAGRASISENKVVLKDAGLKAIIKAVKKAGKFVGKVGIIDDPELALIGTVHEYGSPKNNIASRSFMRSTLDKEKRTISEGLQKGATKLFKSKGRFGGEEILEDVGGGLAKEITKAIAS</sequence>
<dbReference type="EMBL" id="LAZR01022725">
    <property type="protein sequence ID" value="KKL80881.1"/>
    <property type="molecule type" value="Genomic_DNA"/>
</dbReference>
<gene>
    <name evidence="1" type="ORF">LCGC14_2000380</name>
</gene>
<name>A0A0F9FRA0_9ZZZZ</name>